<dbReference type="Gene3D" id="3.30.559.10">
    <property type="entry name" value="Chloramphenicol acetyltransferase-like domain"/>
    <property type="match status" value="1"/>
</dbReference>
<sequence length="534" mass="59502">MSHQEAHQACLEGPLWRESKPGSSIFTRLCHGQEASASFNQNVCDGHTELSMCLTFRYDGSGEDLVLRSKEAWRQIRRWHPESGIELSTGTEEEQTMTFVDFASRGTEGAIEEDQWLKETWEVIEAGNDPRIATWIDVATLTYRRKLPTAGKRSKMYLVLAPRQPSKPASPTDTVDDLDVQDHCFIWNVSHAVTDGFSFNNFFNTFLELVAGDKATSNAVNTVAIAERLPGTVLSAYVMKYQPKEADRRLSNEAAAEQTRLYQARMHESVVLRPRPDQAYRRHLTTCLLNRLSAIVSEKVILSLKRLAVPISVTYIGAASLILSIRRLFGTGVETGALLGLTRNARRWVHTDGAIRSGEESNALDAPIPMATDVVYLWVPFEGLELANPSSPVTAEHLVALSYRIRSALEPHLSSPHYISQHHLMAVAFIRALQSSQGPSREPEFGPQAPGFSPGGAWSIREHFPASQGSNGILQRKFLYQTGRQVSPSPWISMYAVSGRICFHLGFDEKYWTREDMKDLLRSTSDGVASIAAL</sequence>
<evidence type="ECO:0000313" key="2">
    <source>
        <dbReference type="Proteomes" id="UP000245942"/>
    </source>
</evidence>
<keyword evidence="2" id="KW-1185">Reference proteome</keyword>
<dbReference type="RefSeq" id="XP_025345700.1">
    <property type="nucleotide sequence ID" value="XM_025493301.1"/>
</dbReference>
<gene>
    <name evidence="1" type="ORF">BCV69DRAFT_285162</name>
</gene>
<dbReference type="InterPro" id="IPR023213">
    <property type="entry name" value="CAT-like_dom_sf"/>
</dbReference>
<dbReference type="OrthoDB" id="1862401at2759"/>
<name>A0A316TZY3_9BASI</name>
<dbReference type="EMBL" id="KZ819336">
    <property type="protein sequence ID" value="PWN18540.1"/>
    <property type="molecule type" value="Genomic_DNA"/>
</dbReference>
<dbReference type="AlphaFoldDB" id="A0A316TZY3"/>
<dbReference type="Proteomes" id="UP000245942">
    <property type="component" value="Unassembled WGS sequence"/>
</dbReference>
<proteinExistence type="predicted"/>
<evidence type="ECO:0000313" key="1">
    <source>
        <dbReference type="EMBL" id="PWN18540.1"/>
    </source>
</evidence>
<dbReference type="PANTHER" id="PTHR42034:SF2">
    <property type="entry name" value="ACYL-COA-DEPENDENT ACYLTRANSFERASE MAC1"/>
    <property type="match status" value="1"/>
</dbReference>
<reference evidence="1 2" key="1">
    <citation type="journal article" date="2018" name="Mol. Biol. Evol.">
        <title>Broad Genomic Sampling Reveals a Smut Pathogenic Ancestry of the Fungal Clade Ustilaginomycotina.</title>
        <authorList>
            <person name="Kijpornyongpan T."/>
            <person name="Mondo S.J."/>
            <person name="Barry K."/>
            <person name="Sandor L."/>
            <person name="Lee J."/>
            <person name="Lipzen A."/>
            <person name="Pangilinan J."/>
            <person name="LaButti K."/>
            <person name="Hainaut M."/>
            <person name="Henrissat B."/>
            <person name="Grigoriev I.V."/>
            <person name="Spatafora J.W."/>
            <person name="Aime M.C."/>
        </authorList>
    </citation>
    <scope>NUCLEOTIDE SEQUENCE [LARGE SCALE GENOMIC DNA]</scope>
    <source>
        <strain evidence="1 2">MCA 4718</strain>
    </source>
</reference>
<dbReference type="PANTHER" id="PTHR42034">
    <property type="entry name" value="CHROMOSOME 7, WHOLE GENOME SHOTGUN SEQUENCE-RELATED"/>
    <property type="match status" value="1"/>
</dbReference>
<accession>A0A316TZY3</accession>
<dbReference type="GeneID" id="37015035"/>
<protein>
    <recommendedName>
        <fullName evidence="3">CoA-dependent acyltransferase</fullName>
    </recommendedName>
</protein>
<evidence type="ECO:0008006" key="3">
    <source>
        <dbReference type="Google" id="ProtNLM"/>
    </source>
</evidence>
<organism evidence="1 2">
    <name type="scientific">Pseudomicrostroma glucosiphilum</name>
    <dbReference type="NCBI Taxonomy" id="1684307"/>
    <lineage>
        <taxon>Eukaryota</taxon>
        <taxon>Fungi</taxon>
        <taxon>Dikarya</taxon>
        <taxon>Basidiomycota</taxon>
        <taxon>Ustilaginomycotina</taxon>
        <taxon>Exobasidiomycetes</taxon>
        <taxon>Microstromatales</taxon>
        <taxon>Microstromatales incertae sedis</taxon>
        <taxon>Pseudomicrostroma</taxon>
    </lineage>
</organism>